<feature type="domain" description="Fibronectin type III-like" evidence="4">
    <location>
        <begin position="666"/>
        <end position="735"/>
    </location>
</feature>
<reference evidence="5" key="1">
    <citation type="submission" date="2020-06" db="EMBL/GenBank/DDBJ databases">
        <authorList>
            <person name="Li T."/>
            <person name="Hu X."/>
            <person name="Zhang T."/>
            <person name="Song X."/>
            <person name="Zhang H."/>
            <person name="Dai N."/>
            <person name="Sheng W."/>
            <person name="Hou X."/>
            <person name="Wei L."/>
        </authorList>
    </citation>
    <scope>NUCLEOTIDE SEQUENCE</scope>
    <source>
        <strain evidence="5">KEN1</strain>
        <tissue evidence="5">Leaf</tissue>
    </source>
</reference>
<dbReference type="InterPro" id="IPR036881">
    <property type="entry name" value="Glyco_hydro_3_C_sf"/>
</dbReference>
<sequence length="742" mass="80989">MTTLSSHLLPHPLHHSATFRARFGSAKARFRLRRGGKPGLKNFRFCDPSLGLKTRVDDLVSRLTLEEKIGWLVSGSKGVSRLGIPDYQWWSEALHGVSYGGPGTKFSSPIPAATIFPQVILTASTFNDSLFETIAKVVSTEARAMYNAGLAGLTFFAPNINIFRDPRWGRGQETPGEDPLLSSNYAAAYVRGLQRTDDGNEERLKVAGCCKHYIAYDLDNWKGIQRYSFNAVVTQQDLEDTFMPPFKSCVLYGDPASVMCSYNQVNGQPTCGNPELLAGVVRGQWKLNGYIVSDFDALSVDLNCGSFLSNHAQAAVDRGLLSMTVIDRAVSNNFATLMRLGFFDGDPSKRLYGNLGPEDVCTPENQELALEVARQGIVLLKNTDRSLPLSPQAIKSLAVIGPNANATHTMLGDYEGVPCKYTSPLQSLTASVPTVYQPGCADVLCVTAQVEDAKKIASTADAVVIIVGSDLSIETETVDRVNITLPGQQQTLVTEVAEVSKGPVILVIMSGGSMDVQFAKYNPKITSILWVGFPGEAGGAAIADVIFGRYNPSGRLTMTWYPQSFVEKVEMTDMNMRSDPARGYPGRTYRFYNGPTVFNFGDGLSYSQFDYQLVTAPTLVSIPLEEGHVCQSSTCRSINPVELSCKNASIDVHLRVKNVGNYSGSHTVLLFSSPPQVHNAPRKHLIGYQKLHLIPQAEGLIRFDIDVCKHLSVVDENGNQKVALGEYILHIGSLMHSLHVVI</sequence>
<dbReference type="SUPFAM" id="SSF51445">
    <property type="entry name" value="(Trans)glycosidases"/>
    <property type="match status" value="1"/>
</dbReference>
<dbReference type="InterPro" id="IPR013783">
    <property type="entry name" value="Ig-like_fold"/>
</dbReference>
<dbReference type="Pfam" id="PF01915">
    <property type="entry name" value="Glyco_hydro_3_C"/>
    <property type="match status" value="1"/>
</dbReference>
<dbReference type="PRINTS" id="PR00133">
    <property type="entry name" value="GLHYDRLASE3"/>
</dbReference>
<evidence type="ECO:0000256" key="1">
    <source>
        <dbReference type="ARBA" id="ARBA00022729"/>
    </source>
</evidence>
<evidence type="ECO:0000256" key="3">
    <source>
        <dbReference type="ARBA" id="ARBA00023295"/>
    </source>
</evidence>
<dbReference type="GO" id="GO:0046556">
    <property type="term" value="F:alpha-L-arabinofuranosidase activity"/>
    <property type="evidence" value="ECO:0007669"/>
    <property type="project" value="TreeGrafter"/>
</dbReference>
<keyword evidence="2" id="KW-0378">Hydrolase</keyword>
<dbReference type="Gene3D" id="3.20.20.300">
    <property type="entry name" value="Glycoside hydrolase, family 3, N-terminal domain"/>
    <property type="match status" value="1"/>
</dbReference>
<evidence type="ECO:0000259" key="4">
    <source>
        <dbReference type="SMART" id="SM01217"/>
    </source>
</evidence>
<dbReference type="InterPro" id="IPR026891">
    <property type="entry name" value="Fn3-like"/>
</dbReference>
<dbReference type="GO" id="GO:0031222">
    <property type="term" value="P:arabinan catabolic process"/>
    <property type="evidence" value="ECO:0007669"/>
    <property type="project" value="TreeGrafter"/>
</dbReference>
<dbReference type="PANTHER" id="PTHR42721:SF14">
    <property type="entry name" value="BETA-D-XYLOSIDASE 4-RELATED"/>
    <property type="match status" value="1"/>
</dbReference>
<organism evidence="5">
    <name type="scientific">Sesamum latifolium</name>
    <dbReference type="NCBI Taxonomy" id="2727402"/>
    <lineage>
        <taxon>Eukaryota</taxon>
        <taxon>Viridiplantae</taxon>
        <taxon>Streptophyta</taxon>
        <taxon>Embryophyta</taxon>
        <taxon>Tracheophyta</taxon>
        <taxon>Spermatophyta</taxon>
        <taxon>Magnoliopsida</taxon>
        <taxon>eudicotyledons</taxon>
        <taxon>Gunneridae</taxon>
        <taxon>Pentapetalae</taxon>
        <taxon>asterids</taxon>
        <taxon>lamiids</taxon>
        <taxon>Lamiales</taxon>
        <taxon>Pedaliaceae</taxon>
        <taxon>Sesamum</taxon>
    </lineage>
</organism>
<dbReference type="GO" id="GO:0048046">
    <property type="term" value="C:apoplast"/>
    <property type="evidence" value="ECO:0007669"/>
    <property type="project" value="TreeGrafter"/>
</dbReference>
<dbReference type="Pfam" id="PF14310">
    <property type="entry name" value="Fn3-like"/>
    <property type="match status" value="1"/>
</dbReference>
<evidence type="ECO:0000256" key="2">
    <source>
        <dbReference type="ARBA" id="ARBA00022801"/>
    </source>
</evidence>
<comment type="caution">
    <text evidence="5">The sequence shown here is derived from an EMBL/GenBank/DDBJ whole genome shotgun (WGS) entry which is preliminary data.</text>
</comment>
<dbReference type="InterPro" id="IPR001764">
    <property type="entry name" value="Glyco_hydro_3_N"/>
</dbReference>
<keyword evidence="3" id="KW-0326">Glycosidase</keyword>
<dbReference type="InterPro" id="IPR002772">
    <property type="entry name" value="Glyco_hydro_3_C"/>
</dbReference>
<dbReference type="Pfam" id="PF00933">
    <property type="entry name" value="Glyco_hydro_3"/>
    <property type="match status" value="1"/>
</dbReference>
<keyword evidence="1" id="KW-0732">Signal</keyword>
<evidence type="ECO:0000313" key="5">
    <source>
        <dbReference type="EMBL" id="KAL0422352.1"/>
    </source>
</evidence>
<dbReference type="Gene3D" id="3.40.50.1700">
    <property type="entry name" value="Glycoside hydrolase family 3 C-terminal domain"/>
    <property type="match status" value="1"/>
</dbReference>
<gene>
    <name evidence="5" type="ORF">Slati_3258100</name>
</gene>
<reference evidence="5" key="2">
    <citation type="journal article" date="2024" name="Plant">
        <title>Genomic evolution and insights into agronomic trait innovations of Sesamum species.</title>
        <authorList>
            <person name="Miao H."/>
            <person name="Wang L."/>
            <person name="Qu L."/>
            <person name="Liu H."/>
            <person name="Sun Y."/>
            <person name="Le M."/>
            <person name="Wang Q."/>
            <person name="Wei S."/>
            <person name="Zheng Y."/>
            <person name="Lin W."/>
            <person name="Duan Y."/>
            <person name="Cao H."/>
            <person name="Xiong S."/>
            <person name="Wang X."/>
            <person name="Wei L."/>
            <person name="Li C."/>
            <person name="Ma Q."/>
            <person name="Ju M."/>
            <person name="Zhao R."/>
            <person name="Li G."/>
            <person name="Mu C."/>
            <person name="Tian Q."/>
            <person name="Mei H."/>
            <person name="Zhang T."/>
            <person name="Gao T."/>
            <person name="Zhang H."/>
        </authorList>
    </citation>
    <scope>NUCLEOTIDE SEQUENCE</scope>
    <source>
        <strain evidence="5">KEN1</strain>
    </source>
</reference>
<dbReference type="Gene3D" id="2.60.40.10">
    <property type="entry name" value="Immunoglobulins"/>
    <property type="match status" value="1"/>
</dbReference>
<dbReference type="PROSITE" id="PS00018">
    <property type="entry name" value="EF_HAND_1"/>
    <property type="match status" value="1"/>
</dbReference>
<dbReference type="InterPro" id="IPR017853">
    <property type="entry name" value="GH"/>
</dbReference>
<name>A0AAW2UZ72_9LAMI</name>
<dbReference type="GO" id="GO:0045493">
    <property type="term" value="P:xylan catabolic process"/>
    <property type="evidence" value="ECO:0007669"/>
    <property type="project" value="InterPro"/>
</dbReference>
<dbReference type="GO" id="GO:0009044">
    <property type="term" value="F:xylan 1,4-beta-xylosidase activity"/>
    <property type="evidence" value="ECO:0007669"/>
    <property type="project" value="InterPro"/>
</dbReference>
<accession>A0AAW2UZ72</accession>
<dbReference type="PANTHER" id="PTHR42721">
    <property type="entry name" value="SUGAR HYDROLASE-RELATED"/>
    <property type="match status" value="1"/>
</dbReference>
<proteinExistence type="predicted"/>
<dbReference type="InterPro" id="IPR036962">
    <property type="entry name" value="Glyco_hydro_3_N_sf"/>
</dbReference>
<dbReference type="AlphaFoldDB" id="A0AAW2UZ72"/>
<dbReference type="InterPro" id="IPR018247">
    <property type="entry name" value="EF_Hand_1_Ca_BS"/>
</dbReference>
<dbReference type="EMBL" id="JACGWN010000011">
    <property type="protein sequence ID" value="KAL0422352.1"/>
    <property type="molecule type" value="Genomic_DNA"/>
</dbReference>
<dbReference type="FunFam" id="3.40.50.1700:FF:000001">
    <property type="entry name" value="probable beta-D-xylosidase 2"/>
    <property type="match status" value="1"/>
</dbReference>
<protein>
    <submittedName>
        <fullName evidence="5">Beta-xylosidase/alpha-L-arabinofuranosidase 1</fullName>
    </submittedName>
</protein>
<dbReference type="SUPFAM" id="SSF52279">
    <property type="entry name" value="Beta-D-glucan exohydrolase, C-terminal domain"/>
    <property type="match status" value="1"/>
</dbReference>
<dbReference type="SMART" id="SM01217">
    <property type="entry name" value="Fn3_like"/>
    <property type="match status" value="1"/>
</dbReference>
<dbReference type="InterPro" id="IPR044993">
    <property type="entry name" value="BXL"/>
</dbReference>